<evidence type="ECO:0000256" key="1">
    <source>
        <dbReference type="SAM" id="Phobius"/>
    </source>
</evidence>
<dbReference type="EMBL" id="FQVB01000026">
    <property type="protein sequence ID" value="SHF75902.1"/>
    <property type="molecule type" value="Genomic_DNA"/>
</dbReference>
<dbReference type="AlphaFoldDB" id="A0A1M5E9Y0"/>
<dbReference type="STRING" id="1121391.SAMN02745206_02608"/>
<protein>
    <submittedName>
        <fullName evidence="2">Peroxiredoxin family protein</fullName>
    </submittedName>
</protein>
<gene>
    <name evidence="2" type="ORF">SAMN02745206_02608</name>
</gene>
<dbReference type="PANTHER" id="PTHR34655:SF2">
    <property type="entry name" value="PEROXIREDOXIN FAMILY PROTEIN"/>
    <property type="match status" value="1"/>
</dbReference>
<dbReference type="InterPro" id="IPR032836">
    <property type="entry name" value="DsrE2-like"/>
</dbReference>
<evidence type="ECO:0000313" key="3">
    <source>
        <dbReference type="Proteomes" id="UP000184076"/>
    </source>
</evidence>
<dbReference type="Pfam" id="PF13686">
    <property type="entry name" value="DrsE_2"/>
    <property type="match status" value="1"/>
</dbReference>
<organism evidence="2 3">
    <name type="scientific">Desulfacinum infernum DSM 9756</name>
    <dbReference type="NCBI Taxonomy" id="1121391"/>
    <lineage>
        <taxon>Bacteria</taxon>
        <taxon>Pseudomonadati</taxon>
        <taxon>Thermodesulfobacteriota</taxon>
        <taxon>Syntrophobacteria</taxon>
        <taxon>Syntrophobacterales</taxon>
        <taxon>Syntrophobacteraceae</taxon>
        <taxon>Desulfacinum</taxon>
    </lineage>
</organism>
<dbReference type="PANTHER" id="PTHR34655">
    <property type="entry name" value="CONSERVED WITHIN P. AEROPHILUM"/>
    <property type="match status" value="1"/>
</dbReference>
<dbReference type="SUPFAM" id="SSF75169">
    <property type="entry name" value="DsrEFH-like"/>
    <property type="match status" value="1"/>
</dbReference>
<keyword evidence="1" id="KW-1133">Transmembrane helix</keyword>
<keyword evidence="3" id="KW-1185">Reference proteome</keyword>
<keyword evidence="1" id="KW-0472">Membrane</keyword>
<name>A0A1M5E9Y0_9BACT</name>
<feature type="transmembrane region" description="Helical" evidence="1">
    <location>
        <begin position="43"/>
        <end position="68"/>
    </location>
</feature>
<dbReference type="Proteomes" id="UP000184076">
    <property type="component" value="Unassembled WGS sequence"/>
</dbReference>
<reference evidence="3" key="1">
    <citation type="submission" date="2016-11" db="EMBL/GenBank/DDBJ databases">
        <authorList>
            <person name="Varghese N."/>
            <person name="Submissions S."/>
        </authorList>
    </citation>
    <scope>NUCLEOTIDE SEQUENCE [LARGE SCALE GENOMIC DNA]</scope>
    <source>
        <strain evidence="3">DSM 9756</strain>
    </source>
</reference>
<dbReference type="RefSeq" id="WP_245795193.1">
    <property type="nucleotide sequence ID" value="NZ_FQVB01000026.1"/>
</dbReference>
<evidence type="ECO:0000313" key="2">
    <source>
        <dbReference type="EMBL" id="SHF75902.1"/>
    </source>
</evidence>
<keyword evidence="1" id="KW-0812">Transmembrane</keyword>
<accession>A0A1M5E9Y0</accession>
<dbReference type="Gene3D" id="3.40.1260.10">
    <property type="entry name" value="DsrEFH-like"/>
    <property type="match status" value="1"/>
</dbReference>
<dbReference type="InterPro" id="IPR027396">
    <property type="entry name" value="DsrEFH-like"/>
</dbReference>
<sequence length="185" mass="20540">MSTELAQIEQQIAEMKAQLEALQKKSPSNKLSMVVFSGDLDRALAAFIIATGAVAMGMEVVMFFTFWATPILRDPKKKVDDKDLMGKMFGTMLPKGACSVKLSKMNMGGMGTAMMKNLMKQKNVASLDQMIELAGELGVQIYVCELSMDLMGFKREEMIDYPSMDFCGVAKFLEEAMDSRVQLFI</sequence>
<proteinExistence type="predicted"/>